<keyword evidence="8" id="KW-0007">Acetylation</keyword>
<sequence>MPPSVLYHCPCLAPPEYAPPPIFPSSSYSFHPLHDLFFCEECDAIRCNRCVSVEVSSYYCPNCLFEVPSASVRAEKNRCARNCFMCPNCRNTLSVVPSDPPDTGDGRVSIPISALNEPPFFLYCNHCRWDSAEVGITFEKPTGLAAQLQKFEDSSPDFLEFERLKEHFEPFIRASSVSSTHAGHSASHNAHSNSITAAATAALNRDIPGVSKYNPLARSTSGRGASGKDRTINRDEMPEYRSRVDITKASIHGSGGGDADVEFMTRLQDIGQVATLEQRWVNSWATPLQAKELKPLRIPLHSKRSKRCPECTHILIKPEQKAQSVRYKIKLVAASYLPAITVALPHVQRIQAEAAKKNVGKTTAAISAAQEDAAGIHAGRTYPFHIALSNPLYDQITVNLYVSRVNLSAAPSKEGTASDKQRRPPFIVSLPSGSFPVTAYAEDWEYDDDDEDEEMYGLDDDDGFHGGGRGTKETDKAKVRTVGVLERRANVTVVGGEVVIGKEAQGQLKFNMYVKYTYHADDQTTSEKDDADGSSKTKETGKSDIKSFSFYTVVDLGPIIPRPEAARQAPSLPDPKADSEL</sequence>
<dbReference type="PANTHER" id="PTHR13034:SF2">
    <property type="entry name" value="DYNACTIN SUBUNIT 4"/>
    <property type="match status" value="1"/>
</dbReference>
<evidence type="ECO:0000256" key="7">
    <source>
        <dbReference type="ARBA" id="ARBA00022843"/>
    </source>
</evidence>
<keyword evidence="9" id="KW-0175">Coiled coil</keyword>
<evidence type="ECO:0000256" key="9">
    <source>
        <dbReference type="ARBA" id="ARBA00023054"/>
    </source>
</evidence>
<evidence type="ECO:0000256" key="6">
    <source>
        <dbReference type="ARBA" id="ARBA00022553"/>
    </source>
</evidence>
<evidence type="ECO:0000313" key="16">
    <source>
        <dbReference type="Proteomes" id="UP000521872"/>
    </source>
</evidence>
<organism evidence="15 16">
    <name type="scientific">Agrocybe pediades</name>
    <dbReference type="NCBI Taxonomy" id="84607"/>
    <lineage>
        <taxon>Eukaryota</taxon>
        <taxon>Fungi</taxon>
        <taxon>Dikarya</taxon>
        <taxon>Basidiomycota</taxon>
        <taxon>Agaricomycotina</taxon>
        <taxon>Agaricomycetes</taxon>
        <taxon>Agaricomycetidae</taxon>
        <taxon>Agaricales</taxon>
        <taxon>Agaricineae</taxon>
        <taxon>Strophariaceae</taxon>
        <taxon>Agrocybe</taxon>
    </lineage>
</organism>
<evidence type="ECO:0000256" key="1">
    <source>
        <dbReference type="ARBA" id="ARBA00004300"/>
    </source>
</evidence>
<comment type="subunit">
    <text evidence="13">Subunit of dynactin, a multiprotein complex part of a tripartite complex with dynein and a adapter, such as BICDL1, BICD2 or HOOK3. The dynactin complex is built around ACTR1A/ACTB filament and consists of an actin-related filament composed of a shoulder domain, a pointed end and a barbed end. Its length is defined by its flexible shoulder domain. The soulder is composed of 2 DCTN1 subunits, 4 DCTN2 and 2 DCTN3. The 4 DCNT2 (via N-terminus) bind the ACTR1A filament and act as molecular rulers to determine the length. The pointed end is important for binding dynein-dynactin cargo adapters. Consists of 4 subunits: ACTR10, DCNT4, DCTN5 and DCTN6. The barbed end is composed of a CAPZA1:CAPZB heterodimers, which binds ACTR1A/ACTB filament and dynactin and stabilizes dynactin. Interacts with ATP7B, but not ATP7A, in a copper-dependent manner. Interacts with ANK2; this interaction is required for localization at costameres. Interacts with N4BP2L1.</text>
</comment>
<accession>A0A8H4QTI8</accession>
<keyword evidence="4" id="KW-0963">Cytoplasm</keyword>
<dbReference type="Proteomes" id="UP000521872">
    <property type="component" value="Unassembled WGS sequence"/>
</dbReference>
<evidence type="ECO:0000256" key="14">
    <source>
        <dbReference type="SAM" id="MobiDB-lite"/>
    </source>
</evidence>
<comment type="subcellular location">
    <subcellularLocation>
        <location evidence="1">Cytoplasm</location>
        <location evidence="1">Cytoskeleton</location>
        <location evidence="1">Microtubule organizing center</location>
        <location evidence="1">Centrosome</location>
    </subcellularLocation>
    <subcellularLocation>
        <location evidence="2">Cytoplasm</location>
        <location evidence="2">Cytoskeleton</location>
        <location evidence="2">Stress fiber</location>
    </subcellularLocation>
    <subcellularLocation>
        <location evidence="3">Cytoplasm</location>
        <location evidence="3">Myofibril</location>
    </subcellularLocation>
</comment>
<name>A0A8H4QTI8_9AGAR</name>
<evidence type="ECO:0000313" key="15">
    <source>
        <dbReference type="EMBL" id="KAF4617119.1"/>
    </source>
</evidence>
<dbReference type="InterPro" id="IPR008603">
    <property type="entry name" value="DCTN4"/>
</dbReference>
<keyword evidence="7" id="KW-0832">Ubl conjugation</keyword>
<reference evidence="15 16" key="1">
    <citation type="submission" date="2019-12" db="EMBL/GenBank/DDBJ databases">
        <authorList>
            <person name="Floudas D."/>
            <person name="Bentzer J."/>
            <person name="Ahren D."/>
            <person name="Johansson T."/>
            <person name="Persson P."/>
            <person name="Tunlid A."/>
        </authorList>
    </citation>
    <scope>NUCLEOTIDE SEQUENCE [LARGE SCALE GENOMIC DNA]</scope>
    <source>
        <strain evidence="15 16">CBS 102.39</strain>
    </source>
</reference>
<keyword evidence="5" id="KW-1017">Isopeptide bond</keyword>
<dbReference type="AlphaFoldDB" id="A0A8H4QTI8"/>
<dbReference type="EMBL" id="JAACJL010000030">
    <property type="protein sequence ID" value="KAF4617119.1"/>
    <property type="molecule type" value="Genomic_DNA"/>
</dbReference>
<dbReference type="PANTHER" id="PTHR13034">
    <property type="entry name" value="DYNACTIN P62 SUBUNIT"/>
    <property type="match status" value="1"/>
</dbReference>
<proteinExistence type="inferred from homology"/>
<feature type="region of interest" description="Disordered" evidence="14">
    <location>
        <begin position="562"/>
        <end position="581"/>
    </location>
</feature>
<evidence type="ECO:0000256" key="2">
    <source>
        <dbReference type="ARBA" id="ARBA00004529"/>
    </source>
</evidence>
<protein>
    <recommendedName>
        <fullName evidence="12">Dynactin subunit 4</fullName>
    </recommendedName>
</protein>
<comment type="similarity">
    <text evidence="11">Belongs to the dynactin subunit 4 family.</text>
</comment>
<evidence type="ECO:0000256" key="8">
    <source>
        <dbReference type="ARBA" id="ARBA00022990"/>
    </source>
</evidence>
<keyword evidence="16" id="KW-1185">Reference proteome</keyword>
<gene>
    <name evidence="15" type="ORF">D9613_005966</name>
</gene>
<evidence type="ECO:0000256" key="5">
    <source>
        <dbReference type="ARBA" id="ARBA00022499"/>
    </source>
</evidence>
<keyword evidence="6" id="KW-0597">Phosphoprotein</keyword>
<evidence type="ECO:0000256" key="4">
    <source>
        <dbReference type="ARBA" id="ARBA00022490"/>
    </source>
</evidence>
<evidence type="ECO:0000256" key="10">
    <source>
        <dbReference type="ARBA" id="ARBA00023212"/>
    </source>
</evidence>
<keyword evidence="10" id="KW-0206">Cytoskeleton</keyword>
<evidence type="ECO:0000256" key="13">
    <source>
        <dbReference type="ARBA" id="ARBA00093507"/>
    </source>
</evidence>
<evidence type="ECO:0000256" key="11">
    <source>
        <dbReference type="ARBA" id="ARBA00034776"/>
    </source>
</evidence>
<evidence type="ECO:0000256" key="3">
    <source>
        <dbReference type="ARBA" id="ARBA00004657"/>
    </source>
</evidence>
<dbReference type="GO" id="GO:0005869">
    <property type="term" value="C:dynactin complex"/>
    <property type="evidence" value="ECO:0007669"/>
    <property type="project" value="InterPro"/>
</dbReference>
<dbReference type="GO" id="GO:0001725">
    <property type="term" value="C:stress fiber"/>
    <property type="evidence" value="ECO:0007669"/>
    <property type="project" value="UniProtKB-SubCell"/>
</dbReference>
<dbReference type="Pfam" id="PF05502">
    <property type="entry name" value="Dynactin_p62"/>
    <property type="match status" value="2"/>
</dbReference>
<comment type="caution">
    <text evidence="15">The sequence shown here is derived from an EMBL/GenBank/DDBJ whole genome shotgun (WGS) entry which is preliminary data.</text>
</comment>
<evidence type="ECO:0000256" key="12">
    <source>
        <dbReference type="ARBA" id="ARBA00034864"/>
    </source>
</evidence>